<evidence type="ECO:0000313" key="2">
    <source>
        <dbReference type="EMBL" id="NMD85222.1"/>
    </source>
</evidence>
<reference evidence="2 3" key="1">
    <citation type="submission" date="2020-04" db="EMBL/GenBank/DDBJ databases">
        <authorList>
            <person name="Hitch T.C.A."/>
            <person name="Wylensek D."/>
            <person name="Clavel T."/>
        </authorList>
    </citation>
    <scope>NUCLEOTIDE SEQUENCE [LARGE SCALE GENOMIC DNA]</scope>
    <source>
        <strain evidence="2 3">COR2-253-APC-1A</strain>
    </source>
</reference>
<keyword evidence="1" id="KW-1133">Transmembrane helix</keyword>
<dbReference type="RefSeq" id="WP_168961293.1">
    <property type="nucleotide sequence ID" value="NZ_CALXNT010000088.1"/>
</dbReference>
<accession>A0A848AWA9</accession>
<keyword evidence="1" id="KW-0812">Transmembrane</keyword>
<dbReference type="AlphaFoldDB" id="A0A848AWA9"/>
<keyword evidence="1" id="KW-0472">Membrane</keyword>
<dbReference type="Proteomes" id="UP000576225">
    <property type="component" value="Unassembled WGS sequence"/>
</dbReference>
<gene>
    <name evidence="2" type="ORF">HF882_01345</name>
</gene>
<sequence>MPEMPDSHDLWHEVNQARLDIAELRGMVKMHFEDRQHHIPPCRPAAEMQKTIMSALAAAVIAMIGAIGNLIIAVVK</sequence>
<comment type="caution">
    <text evidence="2">The sequence shown here is derived from an EMBL/GenBank/DDBJ whole genome shotgun (WGS) entry which is preliminary data.</text>
</comment>
<organism evidence="2 3">
    <name type="scientific">Victivallis vadensis</name>
    <dbReference type="NCBI Taxonomy" id="172901"/>
    <lineage>
        <taxon>Bacteria</taxon>
        <taxon>Pseudomonadati</taxon>
        <taxon>Lentisphaerota</taxon>
        <taxon>Lentisphaeria</taxon>
        <taxon>Victivallales</taxon>
        <taxon>Victivallaceae</taxon>
        <taxon>Victivallis</taxon>
    </lineage>
</organism>
<evidence type="ECO:0000313" key="3">
    <source>
        <dbReference type="Proteomes" id="UP000576225"/>
    </source>
</evidence>
<protein>
    <submittedName>
        <fullName evidence="2">Uncharacterized protein</fullName>
    </submittedName>
</protein>
<proteinExistence type="predicted"/>
<dbReference type="EMBL" id="JABAEW010000002">
    <property type="protein sequence ID" value="NMD85222.1"/>
    <property type="molecule type" value="Genomic_DNA"/>
</dbReference>
<evidence type="ECO:0000256" key="1">
    <source>
        <dbReference type="SAM" id="Phobius"/>
    </source>
</evidence>
<name>A0A848AWA9_9BACT</name>
<feature type="transmembrane region" description="Helical" evidence="1">
    <location>
        <begin position="52"/>
        <end position="75"/>
    </location>
</feature>